<feature type="region of interest" description="Disordered" evidence="5">
    <location>
        <begin position="130"/>
        <end position="193"/>
    </location>
</feature>
<dbReference type="AlphaFoldDB" id="A0A284RBT4"/>
<dbReference type="Proteomes" id="UP000219338">
    <property type="component" value="Unassembled WGS sequence"/>
</dbReference>
<evidence type="ECO:0000256" key="2">
    <source>
        <dbReference type="ARBA" id="ARBA00023125"/>
    </source>
</evidence>
<feature type="region of interest" description="Disordered" evidence="5">
    <location>
        <begin position="311"/>
        <end position="337"/>
    </location>
</feature>
<dbReference type="GO" id="GO:0003677">
    <property type="term" value="F:DNA binding"/>
    <property type="evidence" value="ECO:0007669"/>
    <property type="project" value="UniProtKB-KW"/>
</dbReference>
<dbReference type="EMBL" id="FUEG01000006">
    <property type="protein sequence ID" value="SJL06208.1"/>
    <property type="molecule type" value="Genomic_DNA"/>
</dbReference>
<organism evidence="7 8">
    <name type="scientific">Armillaria ostoyae</name>
    <name type="common">Armillaria root rot fungus</name>
    <dbReference type="NCBI Taxonomy" id="47428"/>
    <lineage>
        <taxon>Eukaryota</taxon>
        <taxon>Fungi</taxon>
        <taxon>Dikarya</taxon>
        <taxon>Basidiomycota</taxon>
        <taxon>Agaricomycotina</taxon>
        <taxon>Agaricomycetes</taxon>
        <taxon>Agaricomycetidae</taxon>
        <taxon>Agaricales</taxon>
        <taxon>Marasmiineae</taxon>
        <taxon>Physalacriaceae</taxon>
        <taxon>Armillaria</taxon>
    </lineage>
</organism>
<name>A0A284RBT4_ARMOS</name>
<dbReference type="InterPro" id="IPR008422">
    <property type="entry name" value="KN_HD"/>
</dbReference>
<keyword evidence="4" id="KW-0539">Nucleus</keyword>
<evidence type="ECO:0000313" key="8">
    <source>
        <dbReference type="Proteomes" id="UP000219338"/>
    </source>
</evidence>
<keyword evidence="8" id="KW-1185">Reference proteome</keyword>
<evidence type="ECO:0000256" key="1">
    <source>
        <dbReference type="ARBA" id="ARBA00005800"/>
    </source>
</evidence>
<evidence type="ECO:0000256" key="5">
    <source>
        <dbReference type="SAM" id="MobiDB-lite"/>
    </source>
</evidence>
<keyword evidence="2" id="KW-0238">DNA-binding</keyword>
<evidence type="ECO:0000259" key="6">
    <source>
        <dbReference type="Pfam" id="PF05920"/>
    </source>
</evidence>
<feature type="domain" description="KN homeodomain" evidence="6">
    <location>
        <begin position="200"/>
        <end position="237"/>
    </location>
</feature>
<evidence type="ECO:0000313" key="7">
    <source>
        <dbReference type="EMBL" id="SJL06208.1"/>
    </source>
</evidence>
<dbReference type="OrthoDB" id="250329at2759"/>
<proteinExistence type="inferred from homology"/>
<dbReference type="Gene3D" id="1.10.10.60">
    <property type="entry name" value="Homeodomain-like"/>
    <property type="match status" value="1"/>
</dbReference>
<comment type="similarity">
    <text evidence="1">Belongs to the TALE/M-ATYP homeobox family.</text>
</comment>
<gene>
    <name evidence="7" type="ORF">ARMOST_09544</name>
</gene>
<keyword evidence="3" id="KW-0371">Homeobox</keyword>
<evidence type="ECO:0000256" key="3">
    <source>
        <dbReference type="ARBA" id="ARBA00023155"/>
    </source>
</evidence>
<dbReference type="Pfam" id="PF05920">
    <property type="entry name" value="Homeobox_KN"/>
    <property type="match status" value="1"/>
</dbReference>
<feature type="compositionally biased region" description="Low complexity" evidence="5">
    <location>
        <begin position="169"/>
        <end position="189"/>
    </location>
</feature>
<accession>A0A284RBT4</accession>
<evidence type="ECO:0000256" key="4">
    <source>
        <dbReference type="ARBA" id="ARBA00023242"/>
    </source>
</evidence>
<reference evidence="8" key="1">
    <citation type="journal article" date="2017" name="Nat. Ecol. Evol.">
        <title>Genome expansion and lineage-specific genetic innovations in the forest pathogenic fungi Armillaria.</title>
        <authorList>
            <person name="Sipos G."/>
            <person name="Prasanna A.N."/>
            <person name="Walter M.C."/>
            <person name="O'Connor E."/>
            <person name="Balint B."/>
            <person name="Krizsan K."/>
            <person name="Kiss B."/>
            <person name="Hess J."/>
            <person name="Varga T."/>
            <person name="Slot J."/>
            <person name="Riley R."/>
            <person name="Boka B."/>
            <person name="Rigling D."/>
            <person name="Barry K."/>
            <person name="Lee J."/>
            <person name="Mihaltcheva S."/>
            <person name="LaButti K."/>
            <person name="Lipzen A."/>
            <person name="Waldron R."/>
            <person name="Moloney N.M."/>
            <person name="Sperisen C."/>
            <person name="Kredics L."/>
            <person name="Vagvoelgyi C."/>
            <person name="Patrignani A."/>
            <person name="Fitzpatrick D."/>
            <person name="Nagy I."/>
            <person name="Doyle S."/>
            <person name="Anderson J.B."/>
            <person name="Grigoriev I.V."/>
            <person name="Gueldener U."/>
            <person name="Muensterkoetter M."/>
            <person name="Nagy L.G."/>
        </authorList>
    </citation>
    <scope>NUCLEOTIDE SEQUENCE [LARGE SCALE GENOMIC DNA]</scope>
    <source>
        <strain evidence="8">C18/9</strain>
    </source>
</reference>
<protein>
    <recommendedName>
        <fullName evidence="6">KN homeodomain domain-containing protein</fullName>
    </recommendedName>
</protein>
<dbReference type="STRING" id="47428.A0A284RBT4"/>
<sequence>MDRQENNAEFEPNLSWAHELQSNSVSQLHQMACVLSEGALHNRLSTVVDGLLSALHDKSPESSLDLFNSQWTGIQDDLLEEQQSGDMSSRTADFAFSVARTVEVVCQSMLNLHLRTQDIIKDTEKELERALAEDKETTPPPPPTRIIKKRAHSSTSPEPPTSRKRTKRTASAESASSSSSSSSRSSSPTSKRDYTPLYTWLSNNLHDPYPPASVRSDLCRESGGADVERWFTTARRRIGWTELVKRVPGGRQRVVSAAMHYWKGEGEGEEYPGIDVEFALIEKNLKDVYGPRLGGPGEVVKLFGVVPSLKRKRDEEEPAQSSKRQKEERPPKAFRPYEPPNLDNWFGDVYPFPEGSIQLEVELPAPLEAPPITSDLDSFQAVFDTPLTDCFTNIDFNLADFDFSADPSWSTDPLFTGAAFDFGLDFGIAVA</sequence>
<dbReference type="GO" id="GO:0006355">
    <property type="term" value="P:regulation of DNA-templated transcription"/>
    <property type="evidence" value="ECO:0007669"/>
    <property type="project" value="InterPro"/>
</dbReference>
<dbReference type="OMA" id="ERWFTTA"/>